<comment type="caution">
    <text evidence="1">The sequence shown here is derived from an EMBL/GenBank/DDBJ whole genome shotgun (WGS) entry which is preliminary data.</text>
</comment>
<protein>
    <submittedName>
        <fullName evidence="1">Uncharacterized protein</fullName>
    </submittedName>
</protein>
<gene>
    <name evidence="1" type="ORF">IHE45_03G099900</name>
</gene>
<organism evidence="1 2">
    <name type="scientific">Dioscorea alata</name>
    <name type="common">Purple yam</name>
    <dbReference type="NCBI Taxonomy" id="55571"/>
    <lineage>
        <taxon>Eukaryota</taxon>
        <taxon>Viridiplantae</taxon>
        <taxon>Streptophyta</taxon>
        <taxon>Embryophyta</taxon>
        <taxon>Tracheophyta</taxon>
        <taxon>Spermatophyta</taxon>
        <taxon>Magnoliopsida</taxon>
        <taxon>Liliopsida</taxon>
        <taxon>Dioscoreales</taxon>
        <taxon>Dioscoreaceae</taxon>
        <taxon>Dioscorea</taxon>
    </lineage>
</organism>
<proteinExistence type="predicted"/>
<sequence length="553" mass="62682">MASKISREDVQAAVAKAMELRALHAALLHGSTSSPTVPRLLAGSSPSLSRAPGYLSAEDYPVFTPSYGEESSNWGGIRMAEEEERDEQELEFSNNGALNNSYFPREEEEQQQHTCSEEDRKSNKSLCVSHLSLSQNTPGTDVLPNCRRMGSDDRKLVTTGNKCKPEYISGENGSYGKILKNDNAKKVPSSDIKNRGLVFSWFLPKGRRKPKLEMSPNVMESEDVSQLLKSWGMFSVDSLKKELLEANANKDAALTQVSDMKSTLIELKQKLVSLEAYCEELKKALKHALQAKGTQILDRPNLSKRSKSSNDSRDNSMPVSHEVMVEGFLQIVSEARLSVKQFCKTLISLIEETDTRLVEKLSSELKTTSDSKHSKAMLYHLEALVNQSLYQDFENCVFEKNGTPKVLDPHQDRIENFSAFVALRNLSWNEVLRKGTKYYSEDFSRFCDQKMSSVVSILDWSRPWPEHLLQSFFVSAKCIWLLHLLAFSFSPPLMILRVEENRSFDPLYMEDVLRDKHRQAQASACVKFMVMPGFYVEDRVLRCRVLCKHNSIT</sequence>
<keyword evidence="2" id="KW-1185">Reference proteome</keyword>
<evidence type="ECO:0000313" key="2">
    <source>
        <dbReference type="Proteomes" id="UP000827976"/>
    </source>
</evidence>
<reference evidence="2" key="1">
    <citation type="journal article" date="2022" name="Nat. Commun.">
        <title>Chromosome evolution and the genetic basis of agronomically important traits in greater yam.</title>
        <authorList>
            <person name="Bredeson J.V."/>
            <person name="Lyons J.B."/>
            <person name="Oniyinde I.O."/>
            <person name="Okereke N.R."/>
            <person name="Kolade O."/>
            <person name="Nnabue I."/>
            <person name="Nwadili C.O."/>
            <person name="Hribova E."/>
            <person name="Parker M."/>
            <person name="Nwogha J."/>
            <person name="Shu S."/>
            <person name="Carlson J."/>
            <person name="Kariba R."/>
            <person name="Muthemba S."/>
            <person name="Knop K."/>
            <person name="Barton G.J."/>
            <person name="Sherwood A.V."/>
            <person name="Lopez-Montes A."/>
            <person name="Asiedu R."/>
            <person name="Jamnadass R."/>
            <person name="Muchugi A."/>
            <person name="Goodstein D."/>
            <person name="Egesi C.N."/>
            <person name="Featherston J."/>
            <person name="Asfaw A."/>
            <person name="Simpson G.G."/>
            <person name="Dolezel J."/>
            <person name="Hendre P.S."/>
            <person name="Van Deynze A."/>
            <person name="Kumar P.L."/>
            <person name="Obidiegwu J.E."/>
            <person name="Bhattacharjee R."/>
            <person name="Rokhsar D.S."/>
        </authorList>
    </citation>
    <scope>NUCLEOTIDE SEQUENCE [LARGE SCALE GENOMIC DNA]</scope>
    <source>
        <strain evidence="2">cv. TDa95/00328</strain>
    </source>
</reference>
<dbReference type="Proteomes" id="UP000827976">
    <property type="component" value="Chromosome 3"/>
</dbReference>
<evidence type="ECO:0000313" key="1">
    <source>
        <dbReference type="EMBL" id="KAH7689466.1"/>
    </source>
</evidence>
<accession>A0ACB7WN22</accession>
<dbReference type="EMBL" id="CM037013">
    <property type="protein sequence ID" value="KAH7689466.1"/>
    <property type="molecule type" value="Genomic_DNA"/>
</dbReference>
<name>A0ACB7WN22_DIOAL</name>